<evidence type="ECO:0000313" key="2">
    <source>
        <dbReference type="EMBL" id="KNC25976.1"/>
    </source>
</evidence>
<dbReference type="EMBL" id="JRES01001048">
    <property type="protein sequence ID" value="KNC25976.1"/>
    <property type="molecule type" value="Genomic_DNA"/>
</dbReference>
<organism evidence="2 3">
    <name type="scientific">Lucilia cuprina</name>
    <name type="common">Green bottle fly</name>
    <name type="synonym">Australian sheep blowfly</name>
    <dbReference type="NCBI Taxonomy" id="7375"/>
    <lineage>
        <taxon>Eukaryota</taxon>
        <taxon>Metazoa</taxon>
        <taxon>Ecdysozoa</taxon>
        <taxon>Arthropoda</taxon>
        <taxon>Hexapoda</taxon>
        <taxon>Insecta</taxon>
        <taxon>Pterygota</taxon>
        <taxon>Neoptera</taxon>
        <taxon>Endopterygota</taxon>
        <taxon>Diptera</taxon>
        <taxon>Brachycera</taxon>
        <taxon>Muscomorpha</taxon>
        <taxon>Oestroidea</taxon>
        <taxon>Calliphoridae</taxon>
        <taxon>Luciliinae</taxon>
        <taxon>Lucilia</taxon>
    </lineage>
</organism>
<feature type="region of interest" description="Disordered" evidence="1">
    <location>
        <begin position="1"/>
        <end position="84"/>
    </location>
</feature>
<protein>
    <submittedName>
        <fullName evidence="2">Uncharacterized protein</fullName>
    </submittedName>
</protein>
<feature type="compositionally biased region" description="Basic and acidic residues" evidence="1">
    <location>
        <begin position="11"/>
        <end position="24"/>
    </location>
</feature>
<proteinExistence type="predicted"/>
<feature type="compositionally biased region" description="Low complexity" evidence="1">
    <location>
        <begin position="28"/>
        <end position="41"/>
    </location>
</feature>
<name>A0A0L0C141_LUCCU</name>
<gene>
    <name evidence="2" type="ORF">FF38_00140</name>
</gene>
<comment type="caution">
    <text evidence="2">The sequence shown here is derived from an EMBL/GenBank/DDBJ whole genome shotgun (WGS) entry which is preliminary data.</text>
</comment>
<sequence length="84" mass="9678">MKSQKHKYTRHLGDLPNKRPEETKIPVIISYNTDNSNNNNNNKKHIKKHQHEINNAEMNNGKKAHNGPDGGLDKTKRVKSLQKL</sequence>
<reference evidence="2 3" key="1">
    <citation type="journal article" date="2015" name="Nat. Commun.">
        <title>Lucilia cuprina genome unlocks parasitic fly biology to underpin future interventions.</title>
        <authorList>
            <person name="Anstead C.A."/>
            <person name="Korhonen P.K."/>
            <person name="Young N.D."/>
            <person name="Hall R.S."/>
            <person name="Jex A.R."/>
            <person name="Murali S.C."/>
            <person name="Hughes D.S."/>
            <person name="Lee S.F."/>
            <person name="Perry T."/>
            <person name="Stroehlein A.J."/>
            <person name="Ansell B.R."/>
            <person name="Breugelmans B."/>
            <person name="Hofmann A."/>
            <person name="Qu J."/>
            <person name="Dugan S."/>
            <person name="Lee S.L."/>
            <person name="Chao H."/>
            <person name="Dinh H."/>
            <person name="Han Y."/>
            <person name="Doddapaneni H.V."/>
            <person name="Worley K.C."/>
            <person name="Muzny D.M."/>
            <person name="Ioannidis P."/>
            <person name="Waterhouse R.M."/>
            <person name="Zdobnov E.M."/>
            <person name="James P.J."/>
            <person name="Bagnall N.H."/>
            <person name="Kotze A.C."/>
            <person name="Gibbs R.A."/>
            <person name="Richards S."/>
            <person name="Batterham P."/>
            <person name="Gasser R.B."/>
        </authorList>
    </citation>
    <scope>NUCLEOTIDE SEQUENCE [LARGE SCALE GENOMIC DNA]</scope>
    <source>
        <strain evidence="2 3">LS</strain>
        <tissue evidence="2">Full body</tissue>
    </source>
</reference>
<accession>A0A0L0C141</accession>
<evidence type="ECO:0000313" key="3">
    <source>
        <dbReference type="Proteomes" id="UP000037069"/>
    </source>
</evidence>
<dbReference type="AlphaFoldDB" id="A0A0L0C141"/>
<feature type="compositionally biased region" description="Basic residues" evidence="1">
    <location>
        <begin position="1"/>
        <end position="10"/>
    </location>
</feature>
<evidence type="ECO:0000256" key="1">
    <source>
        <dbReference type="SAM" id="MobiDB-lite"/>
    </source>
</evidence>
<dbReference type="Proteomes" id="UP000037069">
    <property type="component" value="Unassembled WGS sequence"/>
</dbReference>
<keyword evidence="3" id="KW-1185">Reference proteome</keyword>